<dbReference type="AlphaFoldDB" id="A0A0F9IIG9"/>
<evidence type="ECO:0000259" key="1">
    <source>
        <dbReference type="Pfam" id="PF09681"/>
    </source>
</evidence>
<dbReference type="EMBL" id="LAZR01012339">
    <property type="protein sequence ID" value="KKM27347.1"/>
    <property type="molecule type" value="Genomic_DNA"/>
</dbReference>
<comment type="caution">
    <text evidence="2">The sequence shown here is derived from an EMBL/GenBank/DDBJ whole genome shotgun (WGS) entry which is preliminary data.</text>
</comment>
<organism evidence="2">
    <name type="scientific">marine sediment metagenome</name>
    <dbReference type="NCBI Taxonomy" id="412755"/>
    <lineage>
        <taxon>unclassified sequences</taxon>
        <taxon>metagenomes</taxon>
        <taxon>ecological metagenomes</taxon>
    </lineage>
</organism>
<reference evidence="2" key="1">
    <citation type="journal article" date="2015" name="Nature">
        <title>Complex archaea that bridge the gap between prokaryotes and eukaryotes.</title>
        <authorList>
            <person name="Spang A."/>
            <person name="Saw J.H."/>
            <person name="Jorgensen S.L."/>
            <person name="Zaremba-Niedzwiedzka K."/>
            <person name="Martijn J."/>
            <person name="Lind A.E."/>
            <person name="van Eijk R."/>
            <person name="Schleper C."/>
            <person name="Guy L."/>
            <person name="Ettema T.J."/>
        </authorList>
    </citation>
    <scope>NUCLEOTIDE SEQUENCE</scope>
</reference>
<dbReference type="Pfam" id="PF09681">
    <property type="entry name" value="Phage_rep_org_N"/>
    <property type="match status" value="1"/>
</dbReference>
<sequence length="238" mass="27864">MPTKGWKRTWVKLFVTGWLHGSIRWQLEPDERSVWADLICLAGQCGHEGAICDNDGKTLPRDFISNQLNIKQTLLDRTIAKSIHDNRLEEVDGCLYIVNWSSYQSEYERQKKSRQKKELSAWAKSQGWKSVEEYEANEAKLKAEGRWQSEEERIAEDAEVINKDRKPGEAEYTKGMFWQDNTWFEADRLKGMYPDDQPHGIKDLTLAFKKRYNGQYSLKDISGFVITFIEMRNKEMAK</sequence>
<name>A0A0F9IIG9_9ZZZZ</name>
<proteinExistence type="predicted"/>
<accession>A0A0F9IIG9</accession>
<protein>
    <recommendedName>
        <fullName evidence="1">Phage replisome organiser N-terminal domain-containing protein</fullName>
    </recommendedName>
</protein>
<evidence type="ECO:0000313" key="2">
    <source>
        <dbReference type="EMBL" id="KKM27347.1"/>
    </source>
</evidence>
<gene>
    <name evidence="2" type="ORF">LCGC14_1575600</name>
</gene>
<feature type="domain" description="Phage replisome organiser N-terminal" evidence="1">
    <location>
        <begin position="33"/>
        <end position="117"/>
    </location>
</feature>
<dbReference type="InterPro" id="IPR010056">
    <property type="entry name" value="Phage_rep_org__N"/>
</dbReference>